<dbReference type="EMBL" id="CP039690">
    <property type="protein sequence ID" value="QCI65572.1"/>
    <property type="molecule type" value="Genomic_DNA"/>
</dbReference>
<dbReference type="KEGG" id="pstg:E8M01_15965"/>
<name>A0A4D7BBX9_9HYPH</name>
<organism evidence="2 3">
    <name type="scientific">Phreatobacter stygius</name>
    <dbReference type="NCBI Taxonomy" id="1940610"/>
    <lineage>
        <taxon>Bacteria</taxon>
        <taxon>Pseudomonadati</taxon>
        <taxon>Pseudomonadota</taxon>
        <taxon>Alphaproteobacteria</taxon>
        <taxon>Hyphomicrobiales</taxon>
        <taxon>Phreatobacteraceae</taxon>
        <taxon>Phreatobacter</taxon>
    </lineage>
</organism>
<sequence length="169" mass="18542">MWKRWRGSGGSVTAGRSDVAPALYLDANFFIRLFESATANVSAHDRLWDIVEAGRVRAVTSWLTYGEVLVQPLRDDSEGLVLAYEDLFAGRMLPLACVGVSEQILRASAVLRARWPALKLPDTIHLATAEAAACAAFVSSDRKLGVLDQVSFIDPDSRHDIDRFLTALP</sequence>
<dbReference type="AlphaFoldDB" id="A0A4D7BBX9"/>
<dbReference type="SUPFAM" id="SSF88723">
    <property type="entry name" value="PIN domain-like"/>
    <property type="match status" value="1"/>
</dbReference>
<dbReference type="Gene3D" id="3.40.50.1010">
    <property type="entry name" value="5'-nuclease"/>
    <property type="match status" value="1"/>
</dbReference>
<protein>
    <submittedName>
        <fullName evidence="2">Type II toxin-antitoxin system VapC family toxin</fullName>
    </submittedName>
</protein>
<proteinExistence type="predicted"/>
<accession>A0A4D7BBX9</accession>
<dbReference type="InterPro" id="IPR029060">
    <property type="entry name" value="PIN-like_dom_sf"/>
</dbReference>
<keyword evidence="3" id="KW-1185">Reference proteome</keyword>
<evidence type="ECO:0000259" key="1">
    <source>
        <dbReference type="Pfam" id="PF01850"/>
    </source>
</evidence>
<evidence type="ECO:0000313" key="3">
    <source>
        <dbReference type="Proteomes" id="UP000298781"/>
    </source>
</evidence>
<dbReference type="Pfam" id="PF01850">
    <property type="entry name" value="PIN"/>
    <property type="match status" value="1"/>
</dbReference>
<feature type="domain" description="PIN" evidence="1">
    <location>
        <begin position="24"/>
        <end position="144"/>
    </location>
</feature>
<dbReference type="InterPro" id="IPR002716">
    <property type="entry name" value="PIN_dom"/>
</dbReference>
<evidence type="ECO:0000313" key="2">
    <source>
        <dbReference type="EMBL" id="QCI65572.1"/>
    </source>
</evidence>
<gene>
    <name evidence="2" type="ORF">E8M01_15965</name>
</gene>
<dbReference type="OrthoDB" id="574461at2"/>
<dbReference type="Proteomes" id="UP000298781">
    <property type="component" value="Chromosome"/>
</dbReference>
<reference evidence="2 3" key="1">
    <citation type="submission" date="2019-04" db="EMBL/GenBank/DDBJ databases">
        <title>Phreatobacter aquaticus sp. nov.</title>
        <authorList>
            <person name="Choi A."/>
        </authorList>
    </citation>
    <scope>NUCLEOTIDE SEQUENCE [LARGE SCALE GENOMIC DNA]</scope>
    <source>
        <strain evidence="2 3">KCTC 52518</strain>
    </source>
</reference>